<dbReference type="EMBL" id="GISG01104634">
    <property type="protein sequence ID" value="MBA4637422.1"/>
    <property type="molecule type" value="Transcribed_RNA"/>
</dbReference>
<reference evidence="1" key="1">
    <citation type="journal article" date="2013" name="J. Plant Res.">
        <title>Effect of fungi and light on seed germination of three Opuntia species from semiarid lands of central Mexico.</title>
        <authorList>
            <person name="Delgado-Sanchez P."/>
            <person name="Jimenez-Bremont J.F."/>
            <person name="Guerrero-Gonzalez Mde L."/>
            <person name="Flores J."/>
        </authorList>
    </citation>
    <scope>NUCLEOTIDE SEQUENCE</scope>
    <source>
        <tissue evidence="1">Cladode</tissue>
    </source>
</reference>
<name>A0A7C9DA38_OPUST</name>
<reference evidence="1" key="2">
    <citation type="submission" date="2020-07" db="EMBL/GenBank/DDBJ databases">
        <authorList>
            <person name="Vera ALvarez R."/>
            <person name="Arias-Moreno D.M."/>
            <person name="Jimenez-Jacinto V."/>
            <person name="Jimenez-Bremont J.F."/>
            <person name="Swaminathan K."/>
            <person name="Moose S.P."/>
            <person name="Guerrero-Gonzalez M.L."/>
            <person name="Marino-Ramirez L."/>
            <person name="Landsman D."/>
            <person name="Rodriguez-Kessler M."/>
            <person name="Delgado-Sanchez P."/>
        </authorList>
    </citation>
    <scope>NUCLEOTIDE SEQUENCE</scope>
    <source>
        <tissue evidence="1">Cladode</tissue>
    </source>
</reference>
<dbReference type="AlphaFoldDB" id="A0A7C9DA38"/>
<organism evidence="1">
    <name type="scientific">Opuntia streptacantha</name>
    <name type="common">Prickly pear cactus</name>
    <name type="synonym">Opuntia cardona</name>
    <dbReference type="NCBI Taxonomy" id="393608"/>
    <lineage>
        <taxon>Eukaryota</taxon>
        <taxon>Viridiplantae</taxon>
        <taxon>Streptophyta</taxon>
        <taxon>Embryophyta</taxon>
        <taxon>Tracheophyta</taxon>
        <taxon>Spermatophyta</taxon>
        <taxon>Magnoliopsida</taxon>
        <taxon>eudicotyledons</taxon>
        <taxon>Gunneridae</taxon>
        <taxon>Pentapetalae</taxon>
        <taxon>Caryophyllales</taxon>
        <taxon>Cactineae</taxon>
        <taxon>Cactaceae</taxon>
        <taxon>Opuntioideae</taxon>
        <taxon>Opuntia</taxon>
    </lineage>
</organism>
<protein>
    <submittedName>
        <fullName evidence="1">Uncharacterized protein</fullName>
    </submittedName>
</protein>
<evidence type="ECO:0000313" key="1">
    <source>
        <dbReference type="EMBL" id="MBA4637422.1"/>
    </source>
</evidence>
<accession>A0A7C9DA38</accession>
<proteinExistence type="predicted"/>
<sequence length="103" mass="11871">MMGSSIIGSEMEQSNDYYVENTVFVAVGKQVEESESVLMWAAEKFAKKKMICILHIHQPAHIVTLCEPSFFLNFFLYGTFEITFCIPEFWGVWIGTHTGFIYE</sequence>